<dbReference type="InterPro" id="IPR002496">
    <property type="entry name" value="PRib_AMP_CycHydrolase_dom"/>
</dbReference>
<dbReference type="GO" id="GO:0005737">
    <property type="term" value="C:cytoplasm"/>
    <property type="evidence" value="ECO:0007669"/>
    <property type="project" value="UniProtKB-SubCell"/>
</dbReference>
<evidence type="ECO:0000256" key="11">
    <source>
        <dbReference type="ARBA" id="ARBA00022801"/>
    </source>
</evidence>
<evidence type="ECO:0000256" key="9">
    <source>
        <dbReference type="ARBA" id="ARBA00022605"/>
    </source>
</evidence>
<dbReference type="GO" id="GO:0004635">
    <property type="term" value="F:phosphoribosyl-AMP cyclohydrolase activity"/>
    <property type="evidence" value="ECO:0007669"/>
    <property type="project" value="UniProtKB-UniRule"/>
</dbReference>
<evidence type="ECO:0000256" key="12">
    <source>
        <dbReference type="ARBA" id="ARBA00022840"/>
    </source>
</evidence>
<dbReference type="Gene3D" id="1.10.287.1080">
    <property type="entry name" value="MazG-like"/>
    <property type="match status" value="1"/>
</dbReference>
<dbReference type="EMBL" id="MFKT01000014">
    <property type="protein sequence ID" value="OGG53283.1"/>
    <property type="molecule type" value="Genomic_DNA"/>
</dbReference>
<evidence type="ECO:0000256" key="2">
    <source>
        <dbReference type="ARBA" id="ARBA00001460"/>
    </source>
</evidence>
<dbReference type="Proteomes" id="UP000176863">
    <property type="component" value="Unassembled WGS sequence"/>
</dbReference>
<keyword evidence="13 15" id="KW-0368">Histidine biosynthesis</keyword>
<protein>
    <recommendedName>
        <fullName evidence="15">Histidine biosynthesis bifunctional protein HisIE</fullName>
    </recommendedName>
    <domain>
        <recommendedName>
            <fullName evidence="15">Phosphoribosyl-AMP cyclohydrolase</fullName>
            <shortName evidence="15">PRA-CH</shortName>
            <ecNumber evidence="15">3.5.4.19</ecNumber>
        </recommendedName>
    </domain>
    <domain>
        <recommendedName>
            <fullName evidence="15">Phosphoribosyl-ATP pyrophosphatase</fullName>
            <shortName evidence="15">PRA-PH</shortName>
            <ecNumber evidence="15">3.6.1.31</ecNumber>
        </recommendedName>
    </domain>
</protein>
<comment type="caution">
    <text evidence="17">The sequence shown here is derived from an EMBL/GenBank/DDBJ whole genome shotgun (WGS) entry which is preliminary data.</text>
</comment>
<comment type="catalytic activity">
    <reaction evidence="1 15">
        <text>1-(5-phospho-beta-D-ribosyl)-5'-AMP + H2O = 1-(5-phospho-beta-D-ribosyl)-5-[(5-phospho-beta-D-ribosylamino)methylideneamino]imidazole-4-carboxamide</text>
        <dbReference type="Rhea" id="RHEA:20049"/>
        <dbReference type="ChEBI" id="CHEBI:15377"/>
        <dbReference type="ChEBI" id="CHEBI:58435"/>
        <dbReference type="ChEBI" id="CHEBI:59457"/>
        <dbReference type="EC" id="3.5.4.19"/>
    </reaction>
</comment>
<dbReference type="Pfam" id="PF01502">
    <property type="entry name" value="PRA-CH"/>
    <property type="match status" value="1"/>
</dbReference>
<evidence type="ECO:0000256" key="6">
    <source>
        <dbReference type="ARBA" id="ARBA00007731"/>
    </source>
</evidence>
<dbReference type="HAMAP" id="MF_01020">
    <property type="entry name" value="HisE"/>
    <property type="match status" value="1"/>
</dbReference>
<dbReference type="GO" id="GO:0005524">
    <property type="term" value="F:ATP binding"/>
    <property type="evidence" value="ECO:0007669"/>
    <property type="project" value="UniProtKB-KW"/>
</dbReference>
<evidence type="ECO:0000256" key="4">
    <source>
        <dbReference type="ARBA" id="ARBA00005169"/>
    </source>
</evidence>
<keyword evidence="8 15" id="KW-0963">Cytoplasm</keyword>
<dbReference type="InterPro" id="IPR023019">
    <property type="entry name" value="His_synth_HisIE"/>
</dbReference>
<dbReference type="NCBIfam" id="NF000768">
    <property type="entry name" value="PRK00051.1"/>
    <property type="match status" value="1"/>
</dbReference>
<evidence type="ECO:0000256" key="13">
    <source>
        <dbReference type="ARBA" id="ARBA00023102"/>
    </source>
</evidence>
<dbReference type="GO" id="GO:0004636">
    <property type="term" value="F:phosphoribosyl-ATP diphosphatase activity"/>
    <property type="evidence" value="ECO:0007669"/>
    <property type="project" value="UniProtKB-UniRule"/>
</dbReference>
<name>A0A1F6CVU2_9BACT</name>
<dbReference type="PANTHER" id="PTHR42945:SF9">
    <property type="entry name" value="HISTIDINE BIOSYNTHESIS BIFUNCTIONAL PROTEIN HISIE"/>
    <property type="match status" value="1"/>
</dbReference>
<dbReference type="InterPro" id="IPR008179">
    <property type="entry name" value="HisE"/>
</dbReference>
<comment type="similarity">
    <text evidence="6 15">In the C-terminal section; belongs to the PRA-PH family.</text>
</comment>
<comment type="similarity">
    <text evidence="7 15">In the N-terminal section; belongs to the PRA-CH family.</text>
</comment>
<evidence type="ECO:0000256" key="5">
    <source>
        <dbReference type="ARBA" id="ARBA00005204"/>
    </source>
</evidence>
<dbReference type="UniPathway" id="UPA00031">
    <property type="reaction ID" value="UER00007"/>
</dbReference>
<dbReference type="CDD" id="cd11534">
    <property type="entry name" value="NTP-PPase_HisIE_like"/>
    <property type="match status" value="1"/>
</dbReference>
<evidence type="ECO:0000259" key="16">
    <source>
        <dbReference type="Pfam" id="PF01502"/>
    </source>
</evidence>
<dbReference type="SUPFAM" id="SSF101386">
    <property type="entry name" value="all-alpha NTP pyrophosphatases"/>
    <property type="match status" value="1"/>
</dbReference>
<feature type="region of interest" description="Phosphoribosyl-ATP pyrophosphohydrolase" evidence="15">
    <location>
        <begin position="110"/>
        <end position="203"/>
    </location>
</feature>
<evidence type="ECO:0000313" key="17">
    <source>
        <dbReference type="EMBL" id="OGG53283.1"/>
    </source>
</evidence>
<dbReference type="EC" id="3.5.4.19" evidence="15"/>
<evidence type="ECO:0000256" key="1">
    <source>
        <dbReference type="ARBA" id="ARBA00000024"/>
    </source>
</evidence>
<dbReference type="NCBIfam" id="NF002747">
    <property type="entry name" value="PRK02759.1"/>
    <property type="match status" value="1"/>
</dbReference>
<dbReference type="NCBIfam" id="TIGR03188">
    <property type="entry name" value="histidine_hisI"/>
    <property type="match status" value="1"/>
</dbReference>
<dbReference type="PANTHER" id="PTHR42945">
    <property type="entry name" value="HISTIDINE BIOSYNTHESIS BIFUNCTIONAL PROTEIN"/>
    <property type="match status" value="1"/>
</dbReference>
<evidence type="ECO:0000256" key="8">
    <source>
        <dbReference type="ARBA" id="ARBA00022490"/>
    </source>
</evidence>
<dbReference type="Gene3D" id="3.10.20.810">
    <property type="entry name" value="Phosphoribosyl-AMP cyclohydrolase"/>
    <property type="match status" value="1"/>
</dbReference>
<comment type="pathway">
    <text evidence="4 15">Amino-acid biosynthesis; L-histidine biosynthesis; L-histidine from 5-phospho-alpha-D-ribose 1-diphosphate: step 3/9.</text>
</comment>
<evidence type="ECO:0000256" key="3">
    <source>
        <dbReference type="ARBA" id="ARBA00004496"/>
    </source>
</evidence>
<dbReference type="HAMAP" id="MF_01019">
    <property type="entry name" value="HisIE"/>
    <property type="match status" value="1"/>
</dbReference>
<keyword evidence="10 15" id="KW-0547">Nucleotide-binding</keyword>
<gene>
    <name evidence="15" type="primary">hisI</name>
    <name evidence="15" type="synonym">hisIE</name>
    <name evidence="17" type="ORF">A2851_01695</name>
</gene>
<reference evidence="17 18" key="1">
    <citation type="journal article" date="2016" name="Nat. Commun.">
        <title>Thousands of microbial genomes shed light on interconnected biogeochemical processes in an aquifer system.</title>
        <authorList>
            <person name="Anantharaman K."/>
            <person name="Brown C.T."/>
            <person name="Hug L.A."/>
            <person name="Sharon I."/>
            <person name="Castelle C.J."/>
            <person name="Probst A.J."/>
            <person name="Thomas B.C."/>
            <person name="Singh A."/>
            <person name="Wilkins M.J."/>
            <person name="Karaoz U."/>
            <person name="Brodie E.L."/>
            <person name="Williams K.H."/>
            <person name="Hubbard S.S."/>
            <person name="Banfield J.F."/>
        </authorList>
    </citation>
    <scope>NUCLEOTIDE SEQUENCE [LARGE SCALE GENOMIC DNA]</scope>
</reference>
<evidence type="ECO:0000256" key="7">
    <source>
        <dbReference type="ARBA" id="ARBA00008299"/>
    </source>
</evidence>
<proteinExistence type="inferred from homology"/>
<feature type="region of interest" description="Phosphoribosyl-AMP cyclohydrolase" evidence="15">
    <location>
        <begin position="1"/>
        <end position="109"/>
    </location>
</feature>
<dbReference type="STRING" id="1798480.A2851_01695"/>
<dbReference type="InterPro" id="IPR038019">
    <property type="entry name" value="PRib_AMP_CycHydrolase_sf"/>
</dbReference>
<evidence type="ECO:0000256" key="14">
    <source>
        <dbReference type="ARBA" id="ARBA00023268"/>
    </source>
</evidence>
<organism evidence="17 18">
    <name type="scientific">Candidatus Kaiserbacteria bacterium RIFCSPHIGHO2_01_FULL_53_29</name>
    <dbReference type="NCBI Taxonomy" id="1798480"/>
    <lineage>
        <taxon>Bacteria</taxon>
        <taxon>Candidatus Kaiseribacteriota</taxon>
    </lineage>
</organism>
<dbReference type="Pfam" id="PF01503">
    <property type="entry name" value="PRA-PH"/>
    <property type="match status" value="1"/>
</dbReference>
<evidence type="ECO:0000256" key="15">
    <source>
        <dbReference type="HAMAP-Rule" id="MF_01019"/>
    </source>
</evidence>
<comment type="pathway">
    <text evidence="5 15">Amino-acid biosynthesis; L-histidine biosynthesis; L-histidine from 5-phospho-alpha-D-ribose 1-diphosphate: step 2/9.</text>
</comment>
<accession>A0A1F6CVU2</accession>
<dbReference type="InterPro" id="IPR021130">
    <property type="entry name" value="PRib-ATP_PPHydrolase-like"/>
</dbReference>
<dbReference type="SUPFAM" id="SSF141734">
    <property type="entry name" value="HisI-like"/>
    <property type="match status" value="1"/>
</dbReference>
<keyword evidence="9 15" id="KW-0028">Amino-acid biosynthesis</keyword>
<comment type="catalytic activity">
    <reaction evidence="2 15">
        <text>1-(5-phospho-beta-D-ribosyl)-ATP + H2O = 1-(5-phospho-beta-D-ribosyl)-5'-AMP + diphosphate + H(+)</text>
        <dbReference type="Rhea" id="RHEA:22828"/>
        <dbReference type="ChEBI" id="CHEBI:15377"/>
        <dbReference type="ChEBI" id="CHEBI:15378"/>
        <dbReference type="ChEBI" id="CHEBI:33019"/>
        <dbReference type="ChEBI" id="CHEBI:59457"/>
        <dbReference type="ChEBI" id="CHEBI:73183"/>
        <dbReference type="EC" id="3.6.1.31"/>
    </reaction>
</comment>
<keyword evidence="12 15" id="KW-0067">ATP-binding</keyword>
<keyword evidence="11 15" id="KW-0378">Hydrolase</keyword>
<feature type="domain" description="Phosphoribosyl-AMP cyclohydrolase" evidence="16">
    <location>
        <begin position="29"/>
        <end position="102"/>
    </location>
</feature>
<dbReference type="EC" id="3.6.1.31" evidence="15"/>
<dbReference type="AlphaFoldDB" id="A0A1F6CVU2"/>
<sequence>MKKRNIDWKKGDGLVPAVIQDADSKAVLMLGYMNKESFAKTLKTKKVWFYSRSKKRLWMKGEKSGNVLNFVGVKVDCDGDSLLVQATPTGPVCHTGNETCFEKTQPQKDLQSLFARIQNRKREMPKGSYTASLFKAGLNKITLKVAEESMEVVQAAQKETKQRLKEEATDLIYHLFALLVERGITLQDIDAEIRKRNEKKRGK</sequence>
<comment type="subcellular location">
    <subcellularLocation>
        <location evidence="3 15">Cytoplasm</location>
    </subcellularLocation>
</comment>
<keyword evidence="14 15" id="KW-0511">Multifunctional enzyme</keyword>
<dbReference type="FunFam" id="3.10.20.810:FF:000001">
    <property type="entry name" value="Histidine biosynthesis bifunctional protein HisIE"/>
    <property type="match status" value="1"/>
</dbReference>
<evidence type="ECO:0000313" key="18">
    <source>
        <dbReference type="Proteomes" id="UP000176863"/>
    </source>
</evidence>
<evidence type="ECO:0000256" key="10">
    <source>
        <dbReference type="ARBA" id="ARBA00022741"/>
    </source>
</evidence>
<dbReference type="GO" id="GO:0000105">
    <property type="term" value="P:L-histidine biosynthetic process"/>
    <property type="evidence" value="ECO:0007669"/>
    <property type="project" value="UniProtKB-UniRule"/>
</dbReference>